<feature type="chain" id="PRO_5038539550" evidence="1">
    <location>
        <begin position="28"/>
        <end position="181"/>
    </location>
</feature>
<reference evidence="2" key="2">
    <citation type="journal article" date="2021" name="PeerJ">
        <title>Extensive microbial diversity within the chicken gut microbiome revealed by metagenomics and culture.</title>
        <authorList>
            <person name="Gilroy R."/>
            <person name="Ravi A."/>
            <person name="Getino M."/>
            <person name="Pursley I."/>
            <person name="Horton D.L."/>
            <person name="Alikhan N.F."/>
            <person name="Baker D."/>
            <person name="Gharbi K."/>
            <person name="Hall N."/>
            <person name="Watson M."/>
            <person name="Adriaenssens E.M."/>
            <person name="Foster-Nyarko E."/>
            <person name="Jarju S."/>
            <person name="Secka A."/>
            <person name="Antonio M."/>
            <person name="Oren A."/>
            <person name="Chaudhuri R.R."/>
            <person name="La Ragione R."/>
            <person name="Hildebrand F."/>
            <person name="Pallen M.J."/>
        </authorList>
    </citation>
    <scope>NUCLEOTIDE SEQUENCE</scope>
    <source>
        <strain evidence="2">CHK186-9395</strain>
    </source>
</reference>
<evidence type="ECO:0000256" key="1">
    <source>
        <dbReference type="SAM" id="SignalP"/>
    </source>
</evidence>
<dbReference type="AlphaFoldDB" id="A0A9D1NG04"/>
<gene>
    <name evidence="2" type="ORF">IAA62_05040</name>
</gene>
<keyword evidence="1" id="KW-0732">Signal</keyword>
<comment type="caution">
    <text evidence="2">The sequence shown here is derived from an EMBL/GenBank/DDBJ whole genome shotgun (WGS) entry which is preliminary data.</text>
</comment>
<evidence type="ECO:0000313" key="3">
    <source>
        <dbReference type="Proteomes" id="UP000886861"/>
    </source>
</evidence>
<evidence type="ECO:0000313" key="2">
    <source>
        <dbReference type="EMBL" id="HIV01897.1"/>
    </source>
</evidence>
<dbReference type="EMBL" id="DVOJ01000017">
    <property type="protein sequence ID" value="HIV01897.1"/>
    <property type="molecule type" value="Genomic_DNA"/>
</dbReference>
<sequence>MKKKFKLWATIASLALAVCIMAVGVYAAASVSLNVTSTVTFNAQSVFVGYKGKIERATSAEFSSPETLVEEHEDWVTNGSTTSTSSGTLTAWTPSEVSFEEGKQFIRYTITFQNNSGFNIKVTPSSVPTTQSGVTITENNKALASIAPDATATWTLTLELTDVSGSVNIQVNPVFTITQAA</sequence>
<name>A0A9D1NG04_9FIRM</name>
<organism evidence="2 3">
    <name type="scientific">Candidatus Caccopulliclostridium gallistercoris</name>
    <dbReference type="NCBI Taxonomy" id="2840719"/>
    <lineage>
        <taxon>Bacteria</taxon>
        <taxon>Bacillati</taxon>
        <taxon>Bacillota</taxon>
        <taxon>Clostridia</taxon>
        <taxon>Candidatus Caccopulliclostridium</taxon>
    </lineage>
</organism>
<proteinExistence type="predicted"/>
<accession>A0A9D1NG04</accession>
<dbReference type="Proteomes" id="UP000886861">
    <property type="component" value="Unassembled WGS sequence"/>
</dbReference>
<feature type="signal peptide" evidence="1">
    <location>
        <begin position="1"/>
        <end position="27"/>
    </location>
</feature>
<reference evidence="2" key="1">
    <citation type="submission" date="2020-10" db="EMBL/GenBank/DDBJ databases">
        <authorList>
            <person name="Gilroy R."/>
        </authorList>
    </citation>
    <scope>NUCLEOTIDE SEQUENCE</scope>
    <source>
        <strain evidence="2">CHK186-9395</strain>
    </source>
</reference>
<protein>
    <submittedName>
        <fullName evidence="2">Uncharacterized protein</fullName>
    </submittedName>
</protein>